<organism evidence="1">
    <name type="scientific">Siphoviridae sp. ctGDt6</name>
    <dbReference type="NCBI Taxonomy" id="2825408"/>
    <lineage>
        <taxon>Viruses</taxon>
        <taxon>Duplodnaviria</taxon>
        <taxon>Heunggongvirae</taxon>
        <taxon>Uroviricota</taxon>
        <taxon>Caudoviricetes</taxon>
    </lineage>
</organism>
<sequence length="171" mass="20010">MERLTKKNKCKLSHGEEIVICKHSENDCNDSCMKIIPCKWYKKAIEKLKRYEDLEEQGRLIKLPCKVGDTVYVDNTILPIEDMECYEDIDNKIPLYFPARVVSFRFAKRNWMKIAVREKWLYEWIDEETGPDSNYIECEKNFTISLSNIGKTVFLTEAGAKLKELRGGENG</sequence>
<protein>
    <submittedName>
        <fullName evidence="1">Uncharacterized protein</fullName>
    </submittedName>
</protein>
<name>A0A8S5U7Z2_9CAUD</name>
<dbReference type="EMBL" id="BK016032">
    <property type="protein sequence ID" value="DAF90572.1"/>
    <property type="molecule type" value="Genomic_DNA"/>
</dbReference>
<proteinExistence type="predicted"/>
<evidence type="ECO:0000313" key="1">
    <source>
        <dbReference type="EMBL" id="DAF90572.1"/>
    </source>
</evidence>
<accession>A0A8S5U7Z2</accession>
<reference evidence="1" key="1">
    <citation type="journal article" date="2021" name="Proc. Natl. Acad. Sci. U.S.A.">
        <title>A Catalog of Tens of Thousands of Viruses from Human Metagenomes Reveals Hidden Associations with Chronic Diseases.</title>
        <authorList>
            <person name="Tisza M.J."/>
            <person name="Buck C.B."/>
        </authorList>
    </citation>
    <scope>NUCLEOTIDE SEQUENCE</scope>
    <source>
        <strain evidence="1">CtGDt6</strain>
    </source>
</reference>